<evidence type="ECO:0000259" key="7">
    <source>
        <dbReference type="Pfam" id="PF08543"/>
    </source>
</evidence>
<evidence type="ECO:0000256" key="4">
    <source>
        <dbReference type="ARBA" id="ARBA00022741"/>
    </source>
</evidence>
<evidence type="ECO:0000313" key="8">
    <source>
        <dbReference type="EMBL" id="OGG60909.1"/>
    </source>
</evidence>
<evidence type="ECO:0000256" key="3">
    <source>
        <dbReference type="ARBA" id="ARBA00022679"/>
    </source>
</evidence>
<name>A0A1F6DHH0_9BACT</name>
<dbReference type="GO" id="GO:0005829">
    <property type="term" value="C:cytosol"/>
    <property type="evidence" value="ECO:0007669"/>
    <property type="project" value="TreeGrafter"/>
</dbReference>
<dbReference type="NCBIfam" id="TIGR00097">
    <property type="entry name" value="HMP-P_kinase"/>
    <property type="match status" value="1"/>
</dbReference>
<keyword evidence="5 8" id="KW-0418">Kinase</keyword>
<reference evidence="8 9" key="1">
    <citation type="journal article" date="2016" name="Nat. Commun.">
        <title>Thousands of microbial genomes shed light on interconnected biogeochemical processes in an aquifer system.</title>
        <authorList>
            <person name="Anantharaman K."/>
            <person name="Brown C.T."/>
            <person name="Hug L.A."/>
            <person name="Sharon I."/>
            <person name="Castelle C.J."/>
            <person name="Probst A.J."/>
            <person name="Thomas B.C."/>
            <person name="Singh A."/>
            <person name="Wilkins M.J."/>
            <person name="Karaoz U."/>
            <person name="Brodie E.L."/>
            <person name="Williams K.H."/>
            <person name="Hubbard S.S."/>
            <person name="Banfield J.F."/>
        </authorList>
    </citation>
    <scope>NUCLEOTIDE SEQUENCE [LARGE SCALE GENOMIC DNA]</scope>
</reference>
<dbReference type="SUPFAM" id="SSF53613">
    <property type="entry name" value="Ribokinase-like"/>
    <property type="match status" value="1"/>
</dbReference>
<dbReference type="PANTHER" id="PTHR20858:SF17">
    <property type="entry name" value="HYDROXYMETHYLPYRIMIDINE_PHOSPHOMETHYLPYRIMIDINE KINASE THI20-RELATED"/>
    <property type="match status" value="1"/>
</dbReference>
<keyword evidence="3" id="KW-0808">Transferase</keyword>
<protein>
    <recommendedName>
        <fullName evidence="2">hydroxymethylpyrimidine kinase</fullName>
        <ecNumber evidence="2">2.7.1.49</ecNumber>
    </recommendedName>
</protein>
<accession>A0A1F6DHH0</accession>
<dbReference type="InterPro" id="IPR004399">
    <property type="entry name" value="HMP/HMP-P_kinase_dom"/>
</dbReference>
<dbReference type="Pfam" id="PF08543">
    <property type="entry name" value="Phos_pyr_kin"/>
    <property type="match status" value="1"/>
</dbReference>
<dbReference type="AlphaFoldDB" id="A0A1F6DHH0"/>
<dbReference type="CDD" id="cd01169">
    <property type="entry name" value="HMPP_kinase"/>
    <property type="match status" value="1"/>
</dbReference>
<feature type="domain" description="Pyridoxamine kinase/Phosphomethylpyrimidine kinase" evidence="7">
    <location>
        <begin position="13"/>
        <end position="260"/>
    </location>
</feature>
<dbReference type="GO" id="GO:0008902">
    <property type="term" value="F:hydroxymethylpyrimidine kinase activity"/>
    <property type="evidence" value="ECO:0007669"/>
    <property type="project" value="UniProtKB-EC"/>
</dbReference>
<dbReference type="FunFam" id="3.40.1190.20:FF:000003">
    <property type="entry name" value="Phosphomethylpyrimidine kinase ThiD"/>
    <property type="match status" value="1"/>
</dbReference>
<dbReference type="Gene3D" id="3.40.1190.20">
    <property type="match status" value="1"/>
</dbReference>
<sequence length="269" mass="28841">MRIPRVLTIAGSDSGGGAGIQADLKTFAARGVYGMSAVTAITAQNTTGVQGVFPLPASFVGRQIDSVMSDIGADIIKIGMLANKNIIDVVTSRLRKCKPKLVILDPVMIAKGGHALLKYDAQQSLLKKLVPLAFVITPNLHEARALTGLRINTIEDMKRAAVLLYERGARNVVIKGGHLPHNAYAVDVLYNGTTFHEFSVRRIRTKNTHGTGCTFASAIAAELARGKDIYEAVRIAKKYITSALKASRNLSIGKGHGPLNHSYGLISKK</sequence>
<evidence type="ECO:0000256" key="5">
    <source>
        <dbReference type="ARBA" id="ARBA00022777"/>
    </source>
</evidence>
<proteinExistence type="predicted"/>
<dbReference type="EMBL" id="MFLD01000006">
    <property type="protein sequence ID" value="OGG60909.1"/>
    <property type="molecule type" value="Genomic_DNA"/>
</dbReference>
<evidence type="ECO:0000256" key="6">
    <source>
        <dbReference type="ARBA" id="ARBA00022840"/>
    </source>
</evidence>
<dbReference type="GO" id="GO:0009228">
    <property type="term" value="P:thiamine biosynthetic process"/>
    <property type="evidence" value="ECO:0007669"/>
    <property type="project" value="InterPro"/>
</dbReference>
<evidence type="ECO:0000313" key="9">
    <source>
        <dbReference type="Proteomes" id="UP000178042"/>
    </source>
</evidence>
<keyword evidence="4" id="KW-0547">Nucleotide-binding</keyword>
<dbReference type="PANTHER" id="PTHR20858">
    <property type="entry name" value="PHOSPHOMETHYLPYRIMIDINE KINASE"/>
    <property type="match status" value="1"/>
</dbReference>
<evidence type="ECO:0000256" key="2">
    <source>
        <dbReference type="ARBA" id="ARBA00012135"/>
    </source>
</evidence>
<dbReference type="EC" id="2.7.1.49" evidence="2"/>
<dbReference type="Proteomes" id="UP000178042">
    <property type="component" value="Unassembled WGS sequence"/>
</dbReference>
<comment type="caution">
    <text evidence="8">The sequence shown here is derived from an EMBL/GenBank/DDBJ whole genome shotgun (WGS) entry which is preliminary data.</text>
</comment>
<gene>
    <name evidence="8" type="ORF">A3C86_02745</name>
</gene>
<evidence type="ECO:0000256" key="1">
    <source>
        <dbReference type="ARBA" id="ARBA00004948"/>
    </source>
</evidence>
<dbReference type="InterPro" id="IPR029056">
    <property type="entry name" value="Ribokinase-like"/>
</dbReference>
<comment type="pathway">
    <text evidence="1">Cofactor biosynthesis; thiamine diphosphate biosynthesis.</text>
</comment>
<keyword evidence="6" id="KW-0067">ATP-binding</keyword>
<organism evidence="8 9">
    <name type="scientific">Candidatus Kaiserbacteria bacterium RIFCSPHIGHO2_02_FULL_49_16</name>
    <dbReference type="NCBI Taxonomy" id="1798490"/>
    <lineage>
        <taxon>Bacteria</taxon>
        <taxon>Candidatus Kaiseribacteriota</taxon>
    </lineage>
</organism>
<dbReference type="GO" id="GO:0005524">
    <property type="term" value="F:ATP binding"/>
    <property type="evidence" value="ECO:0007669"/>
    <property type="project" value="UniProtKB-KW"/>
</dbReference>
<dbReference type="InterPro" id="IPR013749">
    <property type="entry name" value="PM/HMP-P_kinase-1"/>
</dbReference>
<dbReference type="GO" id="GO:0008972">
    <property type="term" value="F:phosphomethylpyrimidine kinase activity"/>
    <property type="evidence" value="ECO:0007669"/>
    <property type="project" value="InterPro"/>
</dbReference>